<dbReference type="RefSeq" id="WP_377397232.1">
    <property type="nucleotide sequence ID" value="NZ_JBHTFQ010000001.1"/>
</dbReference>
<gene>
    <name evidence="3" type="ORF">ACFQXB_00065</name>
</gene>
<keyword evidence="4" id="KW-1185">Reference proteome</keyword>
<evidence type="ECO:0000259" key="2">
    <source>
        <dbReference type="Pfam" id="PF03795"/>
    </source>
</evidence>
<evidence type="ECO:0000313" key="4">
    <source>
        <dbReference type="Proteomes" id="UP001596516"/>
    </source>
</evidence>
<dbReference type="SUPFAM" id="SSF54909">
    <property type="entry name" value="Dimeric alpha+beta barrel"/>
    <property type="match status" value="1"/>
</dbReference>
<dbReference type="PANTHER" id="PTHR33606:SF3">
    <property type="entry name" value="PROTEIN YCII"/>
    <property type="match status" value="1"/>
</dbReference>
<dbReference type="Proteomes" id="UP001596516">
    <property type="component" value="Unassembled WGS sequence"/>
</dbReference>
<dbReference type="InterPro" id="IPR005545">
    <property type="entry name" value="YCII"/>
</dbReference>
<proteinExistence type="inferred from homology"/>
<dbReference type="PANTHER" id="PTHR33606">
    <property type="entry name" value="PROTEIN YCII"/>
    <property type="match status" value="1"/>
</dbReference>
<evidence type="ECO:0000313" key="3">
    <source>
        <dbReference type="EMBL" id="MFC7702585.1"/>
    </source>
</evidence>
<accession>A0ABW2UH59</accession>
<sequence length="91" mass="9627">MPLFALICLDKPNQLDLRKANRDAHLAYVAETGVVQLGGPFLDAAGDMCGSLVILEAEDLAAAEAWAAADPYGVAGLFESVTIRPWKKVVG</sequence>
<dbReference type="InterPro" id="IPR011008">
    <property type="entry name" value="Dimeric_a/b-barrel"/>
</dbReference>
<dbReference type="Pfam" id="PF03795">
    <property type="entry name" value="YCII"/>
    <property type="match status" value="1"/>
</dbReference>
<organism evidence="3 4">
    <name type="scientific">Plastorhodobacter daqingensis</name>
    <dbReference type="NCBI Taxonomy" id="1387281"/>
    <lineage>
        <taxon>Bacteria</taxon>
        <taxon>Pseudomonadati</taxon>
        <taxon>Pseudomonadota</taxon>
        <taxon>Alphaproteobacteria</taxon>
        <taxon>Rhodobacterales</taxon>
        <taxon>Paracoccaceae</taxon>
        <taxon>Plastorhodobacter</taxon>
    </lineage>
</organism>
<dbReference type="InterPro" id="IPR051807">
    <property type="entry name" value="Sec-metab_biosynth-assoc"/>
</dbReference>
<dbReference type="Gene3D" id="3.30.70.1060">
    <property type="entry name" value="Dimeric alpha+beta barrel"/>
    <property type="match status" value="1"/>
</dbReference>
<protein>
    <submittedName>
        <fullName evidence="3">YciI family protein</fullName>
    </submittedName>
</protein>
<feature type="domain" description="YCII-related" evidence="2">
    <location>
        <begin position="3"/>
        <end position="87"/>
    </location>
</feature>
<comment type="similarity">
    <text evidence="1">Belongs to the YciI family.</text>
</comment>
<reference evidence="4" key="1">
    <citation type="journal article" date="2019" name="Int. J. Syst. Evol. Microbiol.">
        <title>The Global Catalogue of Microorganisms (GCM) 10K type strain sequencing project: providing services to taxonomists for standard genome sequencing and annotation.</title>
        <authorList>
            <consortium name="The Broad Institute Genomics Platform"/>
            <consortium name="The Broad Institute Genome Sequencing Center for Infectious Disease"/>
            <person name="Wu L."/>
            <person name="Ma J."/>
        </authorList>
    </citation>
    <scope>NUCLEOTIDE SEQUENCE [LARGE SCALE GENOMIC DNA]</scope>
    <source>
        <strain evidence="4">CGMCC 1.12750</strain>
    </source>
</reference>
<name>A0ABW2UH59_9RHOB</name>
<dbReference type="EMBL" id="JBHTFQ010000001">
    <property type="protein sequence ID" value="MFC7702585.1"/>
    <property type="molecule type" value="Genomic_DNA"/>
</dbReference>
<comment type="caution">
    <text evidence="3">The sequence shown here is derived from an EMBL/GenBank/DDBJ whole genome shotgun (WGS) entry which is preliminary data.</text>
</comment>
<evidence type="ECO:0000256" key="1">
    <source>
        <dbReference type="ARBA" id="ARBA00007689"/>
    </source>
</evidence>